<reference evidence="5" key="1">
    <citation type="submission" date="2018-11" db="EMBL/GenBank/DDBJ databases">
        <authorList>
            <person name="Alioto T."/>
            <person name="Alioto T."/>
        </authorList>
    </citation>
    <scope>NUCLEOTIDE SEQUENCE</scope>
</reference>
<dbReference type="Pfam" id="PF13306">
    <property type="entry name" value="LRR_5"/>
    <property type="match status" value="1"/>
</dbReference>
<keyword evidence="3" id="KW-0677">Repeat</keyword>
<organism evidence="5 6">
    <name type="scientific">Mytilus galloprovincialis</name>
    <name type="common">Mediterranean mussel</name>
    <dbReference type="NCBI Taxonomy" id="29158"/>
    <lineage>
        <taxon>Eukaryota</taxon>
        <taxon>Metazoa</taxon>
        <taxon>Spiralia</taxon>
        <taxon>Lophotrochozoa</taxon>
        <taxon>Mollusca</taxon>
        <taxon>Bivalvia</taxon>
        <taxon>Autobranchia</taxon>
        <taxon>Pteriomorphia</taxon>
        <taxon>Mytilida</taxon>
        <taxon>Mytiloidea</taxon>
        <taxon>Mytilidae</taxon>
        <taxon>Mytilinae</taxon>
        <taxon>Mytilus</taxon>
    </lineage>
</organism>
<keyword evidence="1" id="KW-0433">Leucine-rich repeat</keyword>
<comment type="caution">
    <text evidence="5">The sequence shown here is derived from an EMBL/GenBank/DDBJ whole genome shotgun (WGS) entry which is preliminary data.</text>
</comment>
<dbReference type="SMART" id="SM00369">
    <property type="entry name" value="LRR_TYP"/>
    <property type="match status" value="5"/>
</dbReference>
<dbReference type="InterPro" id="IPR032675">
    <property type="entry name" value="LRR_dom_sf"/>
</dbReference>
<evidence type="ECO:0000313" key="5">
    <source>
        <dbReference type="EMBL" id="VDI83422.1"/>
    </source>
</evidence>
<accession>A0A8B6HQY3</accession>
<feature type="signal peptide" evidence="4">
    <location>
        <begin position="1"/>
        <end position="20"/>
    </location>
</feature>
<sequence>MNVLRIFYLVLFFLINKSLSSKCTTTRTGNDVFTDCHGKGFRYVPRNVPNDTTCLDLSDNELSVISNFAFSRLKYVSSLKLSSAQISVIESKAFSGLVKLTSLDLRNNTLDIHSLLENVFNSLPFLRILDLSQNNFQQYPEKVLENLSDLERLSINGINDQTFGNGFRSLSKLTYLNFHPCSITRMDNNTFDVFKNIQLKELILNCKIRYVEPGALNPFQSIERLDISRNFNVRISYLLQLLNGLMDRNVTSIDFSNNFRTIPAADVLLASQFAMIGAVCVKEVDLTRNQIISIQSGGINLMKHKNCLEKLILKENSIWGDRSLAIEMVKLVNLRWLDISNQATIHVKTNAYKNKTCLRRLDMTDTNYFSDRLTFVFQLPHNLQYIDASYLGVKVLV</sequence>
<protein>
    <submittedName>
        <fullName evidence="5">Uncharacterized protein</fullName>
    </submittedName>
</protein>
<dbReference type="EMBL" id="UYJE01010462">
    <property type="protein sequence ID" value="VDI83422.1"/>
    <property type="molecule type" value="Genomic_DNA"/>
</dbReference>
<feature type="chain" id="PRO_5033038479" evidence="4">
    <location>
        <begin position="21"/>
        <end position="397"/>
    </location>
</feature>
<dbReference type="SUPFAM" id="SSF52058">
    <property type="entry name" value="L domain-like"/>
    <property type="match status" value="1"/>
</dbReference>
<evidence type="ECO:0000313" key="6">
    <source>
        <dbReference type="Proteomes" id="UP000596742"/>
    </source>
</evidence>
<evidence type="ECO:0000256" key="4">
    <source>
        <dbReference type="SAM" id="SignalP"/>
    </source>
</evidence>
<dbReference type="AlphaFoldDB" id="A0A8B6HQY3"/>
<keyword evidence="6" id="KW-1185">Reference proteome</keyword>
<dbReference type="Pfam" id="PF13855">
    <property type="entry name" value="LRR_8"/>
    <property type="match status" value="1"/>
</dbReference>
<name>A0A8B6HQY3_MYTGA</name>
<dbReference type="InterPro" id="IPR026906">
    <property type="entry name" value="LRR_5"/>
</dbReference>
<dbReference type="Proteomes" id="UP000596742">
    <property type="component" value="Unassembled WGS sequence"/>
</dbReference>
<keyword evidence="2 4" id="KW-0732">Signal</keyword>
<evidence type="ECO:0000256" key="1">
    <source>
        <dbReference type="ARBA" id="ARBA00022614"/>
    </source>
</evidence>
<dbReference type="InterPro" id="IPR050328">
    <property type="entry name" value="Dev_Immune_Receptor"/>
</dbReference>
<dbReference type="PANTHER" id="PTHR24373:SF275">
    <property type="entry name" value="TIR DOMAIN-CONTAINING PROTEIN"/>
    <property type="match status" value="1"/>
</dbReference>
<dbReference type="InterPro" id="IPR003591">
    <property type="entry name" value="Leu-rich_rpt_typical-subtyp"/>
</dbReference>
<gene>
    <name evidence="5" type="ORF">MGAL_10B069043</name>
</gene>
<evidence type="ECO:0000256" key="3">
    <source>
        <dbReference type="ARBA" id="ARBA00022737"/>
    </source>
</evidence>
<dbReference type="InterPro" id="IPR001611">
    <property type="entry name" value="Leu-rich_rpt"/>
</dbReference>
<dbReference type="Gene3D" id="3.80.10.10">
    <property type="entry name" value="Ribonuclease Inhibitor"/>
    <property type="match status" value="2"/>
</dbReference>
<proteinExistence type="predicted"/>
<evidence type="ECO:0000256" key="2">
    <source>
        <dbReference type="ARBA" id="ARBA00022729"/>
    </source>
</evidence>
<dbReference type="OrthoDB" id="6157324at2759"/>
<dbReference type="PANTHER" id="PTHR24373">
    <property type="entry name" value="SLIT RELATED LEUCINE-RICH REPEAT NEURONAL PROTEIN"/>
    <property type="match status" value="1"/>
</dbReference>